<reference evidence="1 2" key="1">
    <citation type="journal article" date="2023" name="Int. J. Mol. Sci.">
        <title>De Novo Assembly and Annotation of 11 Diverse Shrub Willow (Salix) Genomes Reveals Novel Gene Organization in Sex-Linked Regions.</title>
        <authorList>
            <person name="Hyden B."/>
            <person name="Feng K."/>
            <person name="Yates T.B."/>
            <person name="Jawdy S."/>
            <person name="Cereghino C."/>
            <person name="Smart L.B."/>
            <person name="Muchero W."/>
        </authorList>
    </citation>
    <scope>NUCLEOTIDE SEQUENCE [LARGE SCALE GENOMIC DNA]</scope>
    <source>
        <tissue evidence="1">Shoot tip</tissue>
    </source>
</reference>
<evidence type="ECO:0000313" key="1">
    <source>
        <dbReference type="EMBL" id="KAJ6411370.1"/>
    </source>
</evidence>
<comment type="caution">
    <text evidence="1">The sequence shown here is derived from an EMBL/GenBank/DDBJ whole genome shotgun (WGS) entry which is preliminary data.</text>
</comment>
<dbReference type="EMBL" id="JAPFFJ010000014">
    <property type="protein sequence ID" value="KAJ6411370.1"/>
    <property type="molecule type" value="Genomic_DNA"/>
</dbReference>
<organism evidence="1 2">
    <name type="scientific">Salix udensis</name>
    <dbReference type="NCBI Taxonomy" id="889485"/>
    <lineage>
        <taxon>Eukaryota</taxon>
        <taxon>Viridiplantae</taxon>
        <taxon>Streptophyta</taxon>
        <taxon>Embryophyta</taxon>
        <taxon>Tracheophyta</taxon>
        <taxon>Spermatophyta</taxon>
        <taxon>Magnoliopsida</taxon>
        <taxon>eudicotyledons</taxon>
        <taxon>Gunneridae</taxon>
        <taxon>Pentapetalae</taxon>
        <taxon>rosids</taxon>
        <taxon>fabids</taxon>
        <taxon>Malpighiales</taxon>
        <taxon>Salicaceae</taxon>
        <taxon>Saliceae</taxon>
        <taxon>Salix</taxon>
    </lineage>
</organism>
<keyword evidence="2" id="KW-1185">Reference proteome</keyword>
<proteinExistence type="predicted"/>
<name>A0AAD6P034_9ROSI</name>
<dbReference type="AlphaFoldDB" id="A0AAD6P034"/>
<sequence length="101" mass="11465">MPVFQPPFTSTTLLYPNLARHLTGRVITRNMRRPGSGLSVKRNAKKNIKKPGICTADELHYVAVSNSEWKLALWRYCLPSPKSSVARFMSDQGFDAWTLEL</sequence>
<dbReference type="Proteomes" id="UP001162972">
    <property type="component" value="Chromosome 15Z"/>
</dbReference>
<accession>A0AAD6P034</accession>
<gene>
    <name evidence="1" type="ORF">OIU84_008022</name>
</gene>
<evidence type="ECO:0000313" key="2">
    <source>
        <dbReference type="Proteomes" id="UP001162972"/>
    </source>
</evidence>
<protein>
    <submittedName>
        <fullName evidence="1">Uncharacterized protein</fullName>
    </submittedName>
</protein>